<feature type="region of interest" description="Disordered" evidence="1">
    <location>
        <begin position="326"/>
        <end position="363"/>
    </location>
</feature>
<sequence length="492" mass="54881">MTNTCNSSIASDLTIVVQDAVVTSPVPTDKCSGAAPLLETPVDQLKVQVGRPFLYSVCDTFKSTGNSDLALMLTLPYGKDVPHNFWLQMDESSKLLYGLPFTADTMVTDSVTLVAMDTCGQKSRDAIHLDIEPLPEVTHIMTLTVTPATMSKGSDESVMLQVLVVSKLDTWFRSIHVEADIYVVGVEWKGDQLVVQFTLSDSSISTCSKPYLQDLIKETTLPAFSCLMAPMFTVEDMISVNFSDNCVDTYLRPSKPSKHGMSKVKPILDHWLEVVVPCAAFLVIVTVIVIVLMACSSKYPHRRKRYVLKSEIPTYLEDRKPIIFPDETRQKDSSLEPRPPILIPGNGEYEPSPWQQEEEENGSLPLLRGTPDRSAPTPPEYLLNDIGVPPPYRLPPPYHSTHPTCQPFLLGQSYLVLRIEMVHGIITNMNIWRSSSSSGLQLQISFQSAEYLLETAGVHDAQYKQITINNIPRYVLCLVNRNHWVDSTGYKA</sequence>
<dbReference type="GO" id="GO:0021675">
    <property type="term" value="P:nerve development"/>
    <property type="evidence" value="ECO:0007669"/>
    <property type="project" value="TreeGrafter"/>
</dbReference>
<dbReference type="PANTHER" id="PTHR21559:SF21">
    <property type="entry name" value="DYSTROGLYCAN 1"/>
    <property type="match status" value="1"/>
</dbReference>
<dbReference type="OrthoDB" id="5990676at2759"/>
<keyword evidence="2" id="KW-1133">Transmembrane helix</keyword>
<dbReference type="GO" id="GO:0002009">
    <property type="term" value="P:morphogenesis of an epithelium"/>
    <property type="evidence" value="ECO:0007669"/>
    <property type="project" value="TreeGrafter"/>
</dbReference>
<dbReference type="GO" id="GO:0005509">
    <property type="term" value="F:calcium ion binding"/>
    <property type="evidence" value="ECO:0007669"/>
    <property type="project" value="InterPro"/>
</dbReference>
<proteinExistence type="predicted"/>
<comment type="caution">
    <text evidence="3">The sequence shown here is derived from an EMBL/GenBank/DDBJ whole genome shotgun (WGS) entry which is preliminary data.</text>
</comment>
<accession>A0A210QHU5</accession>
<dbReference type="PANTHER" id="PTHR21559">
    <property type="entry name" value="DYSTROGLYCAN-RELATED"/>
    <property type="match status" value="1"/>
</dbReference>
<dbReference type="SUPFAM" id="SSF49313">
    <property type="entry name" value="Cadherin-like"/>
    <property type="match status" value="1"/>
</dbReference>
<evidence type="ECO:0000313" key="4">
    <source>
        <dbReference type="Proteomes" id="UP000242188"/>
    </source>
</evidence>
<dbReference type="InterPro" id="IPR013783">
    <property type="entry name" value="Ig-like_fold"/>
</dbReference>
<dbReference type="GO" id="GO:0016011">
    <property type="term" value="C:dystroglycan complex"/>
    <property type="evidence" value="ECO:0007669"/>
    <property type="project" value="TreeGrafter"/>
</dbReference>
<evidence type="ECO:0000256" key="1">
    <source>
        <dbReference type="SAM" id="MobiDB-lite"/>
    </source>
</evidence>
<name>A0A210QHU5_MIZYE</name>
<dbReference type="AlphaFoldDB" id="A0A210QHU5"/>
<evidence type="ECO:0000256" key="2">
    <source>
        <dbReference type="SAM" id="Phobius"/>
    </source>
</evidence>
<feature type="transmembrane region" description="Helical" evidence="2">
    <location>
        <begin position="271"/>
        <end position="295"/>
    </location>
</feature>
<dbReference type="STRING" id="6573.A0A210QHU5"/>
<dbReference type="GO" id="GO:0007411">
    <property type="term" value="P:axon guidance"/>
    <property type="evidence" value="ECO:0007669"/>
    <property type="project" value="TreeGrafter"/>
</dbReference>
<dbReference type="EMBL" id="NEDP02003604">
    <property type="protein sequence ID" value="OWF48310.1"/>
    <property type="molecule type" value="Genomic_DNA"/>
</dbReference>
<dbReference type="Proteomes" id="UP000242188">
    <property type="component" value="Unassembled WGS sequence"/>
</dbReference>
<organism evidence="3 4">
    <name type="scientific">Mizuhopecten yessoensis</name>
    <name type="common">Japanese scallop</name>
    <name type="synonym">Patinopecten yessoensis</name>
    <dbReference type="NCBI Taxonomy" id="6573"/>
    <lineage>
        <taxon>Eukaryota</taxon>
        <taxon>Metazoa</taxon>
        <taxon>Spiralia</taxon>
        <taxon>Lophotrochozoa</taxon>
        <taxon>Mollusca</taxon>
        <taxon>Bivalvia</taxon>
        <taxon>Autobranchia</taxon>
        <taxon>Pteriomorphia</taxon>
        <taxon>Pectinida</taxon>
        <taxon>Pectinoidea</taxon>
        <taxon>Pectinidae</taxon>
        <taxon>Mizuhopecten</taxon>
    </lineage>
</organism>
<keyword evidence="4" id="KW-1185">Reference proteome</keyword>
<dbReference type="GO" id="GO:0043236">
    <property type="term" value="F:laminin binding"/>
    <property type="evidence" value="ECO:0007669"/>
    <property type="project" value="TreeGrafter"/>
</dbReference>
<dbReference type="InterPro" id="IPR015919">
    <property type="entry name" value="Cadherin-like_sf"/>
</dbReference>
<keyword evidence="2" id="KW-0472">Membrane</keyword>
<protein>
    <submittedName>
        <fullName evidence="3">Dystroglycan</fullName>
    </submittedName>
</protein>
<keyword evidence="2" id="KW-0812">Transmembrane</keyword>
<gene>
    <name evidence="3" type="ORF">KP79_PYT11837</name>
</gene>
<feature type="compositionally biased region" description="Basic and acidic residues" evidence="1">
    <location>
        <begin position="326"/>
        <end position="335"/>
    </location>
</feature>
<dbReference type="Gene3D" id="2.60.40.10">
    <property type="entry name" value="Immunoglobulins"/>
    <property type="match status" value="1"/>
</dbReference>
<reference evidence="3 4" key="1">
    <citation type="journal article" date="2017" name="Nat. Ecol. Evol.">
        <title>Scallop genome provides insights into evolution of bilaterian karyotype and development.</title>
        <authorList>
            <person name="Wang S."/>
            <person name="Zhang J."/>
            <person name="Jiao W."/>
            <person name="Li J."/>
            <person name="Xun X."/>
            <person name="Sun Y."/>
            <person name="Guo X."/>
            <person name="Huan P."/>
            <person name="Dong B."/>
            <person name="Zhang L."/>
            <person name="Hu X."/>
            <person name="Sun X."/>
            <person name="Wang J."/>
            <person name="Zhao C."/>
            <person name="Wang Y."/>
            <person name="Wang D."/>
            <person name="Huang X."/>
            <person name="Wang R."/>
            <person name="Lv J."/>
            <person name="Li Y."/>
            <person name="Zhang Z."/>
            <person name="Liu B."/>
            <person name="Lu W."/>
            <person name="Hui Y."/>
            <person name="Liang J."/>
            <person name="Zhou Z."/>
            <person name="Hou R."/>
            <person name="Li X."/>
            <person name="Liu Y."/>
            <person name="Li H."/>
            <person name="Ning X."/>
            <person name="Lin Y."/>
            <person name="Zhao L."/>
            <person name="Xing Q."/>
            <person name="Dou J."/>
            <person name="Li Y."/>
            <person name="Mao J."/>
            <person name="Guo H."/>
            <person name="Dou H."/>
            <person name="Li T."/>
            <person name="Mu C."/>
            <person name="Jiang W."/>
            <person name="Fu Q."/>
            <person name="Fu X."/>
            <person name="Miao Y."/>
            <person name="Liu J."/>
            <person name="Yu Q."/>
            <person name="Li R."/>
            <person name="Liao H."/>
            <person name="Li X."/>
            <person name="Kong Y."/>
            <person name="Jiang Z."/>
            <person name="Chourrout D."/>
            <person name="Li R."/>
            <person name="Bao Z."/>
        </authorList>
    </citation>
    <scope>NUCLEOTIDE SEQUENCE [LARGE SCALE GENOMIC DNA]</scope>
    <source>
        <strain evidence="3 4">PY_sf001</strain>
    </source>
</reference>
<dbReference type="GO" id="GO:0042383">
    <property type="term" value="C:sarcolemma"/>
    <property type="evidence" value="ECO:0007669"/>
    <property type="project" value="TreeGrafter"/>
</dbReference>
<evidence type="ECO:0000313" key="3">
    <source>
        <dbReference type="EMBL" id="OWF48310.1"/>
    </source>
</evidence>